<dbReference type="SUPFAM" id="SSF51430">
    <property type="entry name" value="NAD(P)-linked oxidoreductase"/>
    <property type="match status" value="1"/>
</dbReference>
<comment type="similarity">
    <text evidence="1">Belongs to the shaker potassium channel beta subunit family.</text>
</comment>
<dbReference type="PANTHER" id="PTHR43150">
    <property type="entry name" value="HYPERKINETIC, ISOFORM M"/>
    <property type="match status" value="1"/>
</dbReference>
<dbReference type="InterPro" id="IPR036812">
    <property type="entry name" value="NAD(P)_OxRdtase_dom_sf"/>
</dbReference>
<evidence type="ECO:0000259" key="4">
    <source>
        <dbReference type="Pfam" id="PF00248"/>
    </source>
</evidence>
<dbReference type="Pfam" id="PF00248">
    <property type="entry name" value="Aldo_ket_red"/>
    <property type="match status" value="1"/>
</dbReference>
<keyword evidence="6" id="KW-1185">Reference proteome</keyword>
<dbReference type="Gene3D" id="3.20.20.100">
    <property type="entry name" value="NADP-dependent oxidoreductase domain"/>
    <property type="match status" value="1"/>
</dbReference>
<dbReference type="PANTHER" id="PTHR43150:SF2">
    <property type="entry name" value="HYPERKINETIC, ISOFORM M"/>
    <property type="match status" value="1"/>
</dbReference>
<dbReference type="OrthoDB" id="2310150at2759"/>
<accession>A0A1R2BCU7</accession>
<keyword evidence="3" id="KW-0560">Oxidoreductase</keyword>
<dbReference type="InterPro" id="IPR023210">
    <property type="entry name" value="NADP_OxRdtase_dom"/>
</dbReference>
<dbReference type="AlphaFoldDB" id="A0A1R2BCU7"/>
<organism evidence="5 6">
    <name type="scientific">Stentor coeruleus</name>
    <dbReference type="NCBI Taxonomy" id="5963"/>
    <lineage>
        <taxon>Eukaryota</taxon>
        <taxon>Sar</taxon>
        <taxon>Alveolata</taxon>
        <taxon>Ciliophora</taxon>
        <taxon>Postciliodesmatophora</taxon>
        <taxon>Heterotrichea</taxon>
        <taxon>Heterotrichida</taxon>
        <taxon>Stentoridae</taxon>
        <taxon>Stentor</taxon>
    </lineage>
</organism>
<dbReference type="EMBL" id="MPUH01000741">
    <property type="protein sequence ID" value="OMJ74589.1"/>
    <property type="molecule type" value="Genomic_DNA"/>
</dbReference>
<reference evidence="5 6" key="1">
    <citation type="submission" date="2016-11" db="EMBL/GenBank/DDBJ databases">
        <title>The macronuclear genome of Stentor coeruleus: a giant cell with tiny introns.</title>
        <authorList>
            <person name="Slabodnick M."/>
            <person name="Ruby J.G."/>
            <person name="Reiff S.B."/>
            <person name="Swart E.C."/>
            <person name="Gosai S."/>
            <person name="Prabakaran S."/>
            <person name="Witkowska E."/>
            <person name="Larue G.E."/>
            <person name="Fisher S."/>
            <person name="Freeman R.M."/>
            <person name="Gunawardena J."/>
            <person name="Chu W."/>
            <person name="Stover N.A."/>
            <person name="Gregory B.D."/>
            <person name="Nowacki M."/>
            <person name="Derisi J."/>
            <person name="Roy S.W."/>
            <person name="Marshall W.F."/>
            <person name="Sood P."/>
        </authorList>
    </citation>
    <scope>NUCLEOTIDE SEQUENCE [LARGE SCALE GENOMIC DNA]</scope>
    <source>
        <strain evidence="5">WM001</strain>
    </source>
</reference>
<proteinExistence type="inferred from homology"/>
<gene>
    <name evidence="5" type="ORF">SteCoe_26446</name>
</gene>
<name>A0A1R2BCU7_9CILI</name>
<keyword evidence="2" id="KW-0521">NADP</keyword>
<evidence type="ECO:0000256" key="3">
    <source>
        <dbReference type="ARBA" id="ARBA00023002"/>
    </source>
</evidence>
<evidence type="ECO:0000256" key="2">
    <source>
        <dbReference type="ARBA" id="ARBA00022857"/>
    </source>
</evidence>
<evidence type="ECO:0000313" key="5">
    <source>
        <dbReference type="EMBL" id="OMJ74589.1"/>
    </source>
</evidence>
<evidence type="ECO:0000256" key="1">
    <source>
        <dbReference type="ARBA" id="ARBA00006515"/>
    </source>
</evidence>
<dbReference type="PRINTS" id="PR01577">
    <property type="entry name" value="KCNABCHANNEL"/>
</dbReference>
<dbReference type="Proteomes" id="UP000187209">
    <property type="component" value="Unassembled WGS sequence"/>
</dbReference>
<dbReference type="GO" id="GO:0016491">
    <property type="term" value="F:oxidoreductase activity"/>
    <property type="evidence" value="ECO:0007669"/>
    <property type="project" value="UniProtKB-KW"/>
</dbReference>
<comment type="caution">
    <text evidence="5">The sequence shown here is derived from an EMBL/GenBank/DDBJ whole genome shotgun (WGS) entry which is preliminary data.</text>
</comment>
<feature type="domain" description="NADP-dependent oxidoreductase" evidence="4">
    <location>
        <begin position="39"/>
        <end position="328"/>
    </location>
</feature>
<dbReference type="InterPro" id="IPR005399">
    <property type="entry name" value="K_chnl_volt-dep_bsu_KCNAB-rel"/>
</dbReference>
<protein>
    <recommendedName>
        <fullName evidence="4">NADP-dependent oxidoreductase domain-containing protein</fullName>
    </recommendedName>
</protein>
<sequence>MEYRYLGNSGLKVSLLSFGNMTTGLEVFKGGKDECNSEIEAHNFELIKTCVDNGITFFDTAELYGLGVSEIILGKNLKQGGWDRDDLSISTKLVPTKGGIQGNSRKRMRVGVKQSLQRLQLENVDILYLHRYDYDVPILEQIKTMNEFIDQDLTYYWGTSEFTSSQLEEIFYLCNKHGLIPPIADQCQYNMFARKIFEVEYAPLFDNYKLGTTIWSPLAAGLLSGKYNDGNIPEGSRYATIPIYKRRYAENIGWRADKGVEMFAGLKQISDDLGCTQSQLALAWAIKNPDVSTAIFGTNDKRQIIENIEAIGVAKKLDNALLEKIEKLLNNRPSPALNWRTFTPREFRR</sequence>
<evidence type="ECO:0000313" key="6">
    <source>
        <dbReference type="Proteomes" id="UP000187209"/>
    </source>
</evidence>